<evidence type="ECO:0000313" key="2">
    <source>
        <dbReference type="EMBL" id="BBX68112.1"/>
    </source>
</evidence>
<dbReference type="KEGG" id="mpsc:MPSYJ_15730"/>
<protein>
    <recommendedName>
        <fullName evidence="4">Secreted protein</fullName>
    </recommendedName>
</protein>
<proteinExistence type="predicted"/>
<dbReference type="AlphaFoldDB" id="A0A7I7M8J8"/>
<dbReference type="EMBL" id="AP022574">
    <property type="protein sequence ID" value="BBX68112.1"/>
    <property type="molecule type" value="Genomic_DNA"/>
</dbReference>
<reference evidence="2 3" key="1">
    <citation type="journal article" date="2019" name="Emerg. Microbes Infect.">
        <title>Comprehensive subspecies identification of 175 nontuberculous mycobacteria species based on 7547 genomic profiles.</title>
        <authorList>
            <person name="Matsumoto Y."/>
            <person name="Kinjo T."/>
            <person name="Motooka D."/>
            <person name="Nabeya D."/>
            <person name="Jung N."/>
            <person name="Uechi K."/>
            <person name="Horii T."/>
            <person name="Iida T."/>
            <person name="Fujita J."/>
            <person name="Nakamura S."/>
        </authorList>
    </citation>
    <scope>NUCLEOTIDE SEQUENCE [LARGE SCALE GENOMIC DNA]</scope>
    <source>
        <strain evidence="2 3">JCM 13323</strain>
    </source>
</reference>
<organism evidence="2 3">
    <name type="scientific">Mycolicibacterium psychrotolerans</name>
    <dbReference type="NCBI Taxonomy" id="216929"/>
    <lineage>
        <taxon>Bacteria</taxon>
        <taxon>Bacillati</taxon>
        <taxon>Actinomycetota</taxon>
        <taxon>Actinomycetes</taxon>
        <taxon>Mycobacteriales</taxon>
        <taxon>Mycobacteriaceae</taxon>
        <taxon>Mycolicibacterium</taxon>
    </lineage>
</organism>
<keyword evidence="3" id="KW-1185">Reference proteome</keyword>
<feature type="signal peptide" evidence="1">
    <location>
        <begin position="1"/>
        <end position="29"/>
    </location>
</feature>
<dbReference type="Proteomes" id="UP000466514">
    <property type="component" value="Chromosome"/>
</dbReference>
<sequence length="196" mass="20794">MNRLAAAGARTLGIALLTTVLVHPATATAASDTKTSSIPVDPATSIQMQVSANCDAAQARCFFTTTASMLTREGPTGFPGDTWARQTVTLRSSSKDVWQQAWYSAPSGNPRELKGANHENVLSKMYRALDDVELSITYFGGGPITRFTADGDSVPIQWRTGLPATDADFIACSQIQVVYGGVNLTTPSACAQTRFG</sequence>
<evidence type="ECO:0008006" key="4">
    <source>
        <dbReference type="Google" id="ProtNLM"/>
    </source>
</evidence>
<accession>A0A7I7M8J8</accession>
<evidence type="ECO:0000313" key="3">
    <source>
        <dbReference type="Proteomes" id="UP000466514"/>
    </source>
</evidence>
<gene>
    <name evidence="2" type="ORF">MPSYJ_15730</name>
</gene>
<evidence type="ECO:0000256" key="1">
    <source>
        <dbReference type="SAM" id="SignalP"/>
    </source>
</evidence>
<dbReference type="RefSeq" id="WP_163721379.1">
    <property type="nucleotide sequence ID" value="NZ_AP022574.1"/>
</dbReference>
<feature type="chain" id="PRO_5029836117" description="Secreted protein" evidence="1">
    <location>
        <begin position="30"/>
        <end position="196"/>
    </location>
</feature>
<keyword evidence="1" id="KW-0732">Signal</keyword>
<name>A0A7I7M8J8_9MYCO</name>